<keyword evidence="8" id="KW-1185">Reference proteome</keyword>
<feature type="region of interest" description="Disordered" evidence="5">
    <location>
        <begin position="540"/>
        <end position="574"/>
    </location>
</feature>
<evidence type="ECO:0000313" key="8">
    <source>
        <dbReference type="Proteomes" id="UP000738376"/>
    </source>
</evidence>
<dbReference type="SUPFAM" id="SSF52540">
    <property type="entry name" value="P-loop containing nucleoside triphosphate hydrolases"/>
    <property type="match status" value="2"/>
</dbReference>
<evidence type="ECO:0000256" key="1">
    <source>
        <dbReference type="ARBA" id="ARBA00022741"/>
    </source>
</evidence>
<evidence type="ECO:0000256" key="2">
    <source>
        <dbReference type="ARBA" id="ARBA00022840"/>
    </source>
</evidence>
<feature type="compositionally biased region" description="Low complexity" evidence="5">
    <location>
        <begin position="507"/>
        <end position="524"/>
    </location>
</feature>
<dbReference type="Proteomes" id="UP000738376">
    <property type="component" value="Unassembled WGS sequence"/>
</dbReference>
<comment type="caution">
    <text evidence="7">The sequence shown here is derived from an EMBL/GenBank/DDBJ whole genome shotgun (WGS) entry which is preliminary data.</text>
</comment>
<dbReference type="InterPro" id="IPR027417">
    <property type="entry name" value="P-loop_NTPase"/>
</dbReference>
<reference evidence="7 8" key="1">
    <citation type="submission" date="2020-03" db="EMBL/GenBank/DDBJ databases">
        <title>Draft Genome Sequence of 2-Methylisoborneol Producing Pseudanabaena yagii Strain GIHE-NHR1 Isolated from North Han River in South Korea.</title>
        <authorList>
            <person name="Jeong J."/>
        </authorList>
    </citation>
    <scope>NUCLEOTIDE SEQUENCE [LARGE SCALE GENOMIC DNA]</scope>
    <source>
        <strain evidence="7 8">GIHE-NHR1</strain>
    </source>
</reference>
<evidence type="ECO:0000259" key="6">
    <source>
        <dbReference type="SMART" id="SM00382"/>
    </source>
</evidence>
<dbReference type="EMBL" id="JAAVJL010000004">
    <property type="protein sequence ID" value="NMF60913.1"/>
    <property type="molecule type" value="Genomic_DNA"/>
</dbReference>
<dbReference type="RefSeq" id="WP_169365841.1">
    <property type="nucleotide sequence ID" value="NZ_JAAVJL010000004.1"/>
</dbReference>
<dbReference type="PANTHER" id="PTHR42960">
    <property type="entry name" value="YCF46 PROTEIN"/>
    <property type="match status" value="1"/>
</dbReference>
<dbReference type="Pfam" id="PF00004">
    <property type="entry name" value="AAA"/>
    <property type="match status" value="1"/>
</dbReference>
<evidence type="ECO:0000256" key="3">
    <source>
        <dbReference type="ARBA" id="ARBA00038088"/>
    </source>
</evidence>
<name>A0ABX1M093_9CYAN</name>
<dbReference type="PANTHER" id="PTHR42960:SF1">
    <property type="entry name" value="YCF46 PROTEIN"/>
    <property type="match status" value="1"/>
</dbReference>
<feature type="region of interest" description="Disordered" evidence="5">
    <location>
        <begin position="490"/>
        <end position="526"/>
    </location>
</feature>
<feature type="compositionally biased region" description="Polar residues" evidence="5">
    <location>
        <begin position="544"/>
        <end position="553"/>
    </location>
</feature>
<dbReference type="Gene3D" id="3.40.50.300">
    <property type="entry name" value="P-loop containing nucleotide triphosphate hydrolases"/>
    <property type="match status" value="1"/>
</dbReference>
<accession>A0ABX1M093</accession>
<sequence length="574" mass="65234">MKSLNFQEELSLLIRAKCPIIYVVTWEEERAERAIAQVAQECSPPRQMLYYDLVRGFEHNQEGKNNLLQALQVVENGDRQTASIYVFRDLHRRLASQRLDEIFVRQLRNLYRSFRNTRKTLILLSPLLEMPSELEEQVAVLYFPLPENKEIRNIIEQMIPAEQLRLAGNSLDQLVKACMGMTRDRICHTLSKSIVQKHYLNESDIDRVLLEKQKRIRQTEFLEFFTPNETLDSIGGLDNFKLWLMQRQLAFSDEARAYGLPNPRGVLLLGIQGTGKSLCAKAIANLWRLPLLRLDVGRLFGSLVGQSESRTRQTIQLAEALAPCILWIDEIDKAFGGIANSMGDSGTSQRVLGTLLTWMQEKSSPVFVVATANNIHALPPELLRKGRFDELFFINLPTYEERKEIFQLHLKRFRPMELRNFDIDKMASISKEFSGAEIEQAIVEGMYRAFHEQRDVTTEDIIGAIKETYPLASTAREQISFMQAWATQGRARSASRGENNSRGEIVNQGNNNSNSSSNSATNSSRDISVIKQATKAAIEKSIDLSMSKTSDLATTKRRPLPPPPLPQIKSTSDS</sequence>
<protein>
    <recommendedName>
        <fullName evidence="4">Uncharacterized AAA domain-containing protein ycf46</fullName>
    </recommendedName>
</protein>
<evidence type="ECO:0000256" key="5">
    <source>
        <dbReference type="SAM" id="MobiDB-lite"/>
    </source>
</evidence>
<keyword evidence="1" id="KW-0547">Nucleotide-binding</keyword>
<gene>
    <name evidence="7" type="ORF">HC246_23520</name>
</gene>
<evidence type="ECO:0000256" key="4">
    <source>
        <dbReference type="ARBA" id="ARBA00040480"/>
    </source>
</evidence>
<dbReference type="SMART" id="SM00382">
    <property type="entry name" value="AAA"/>
    <property type="match status" value="1"/>
</dbReference>
<feature type="domain" description="AAA+ ATPase" evidence="6">
    <location>
        <begin position="262"/>
        <end position="398"/>
    </location>
</feature>
<dbReference type="InterPro" id="IPR003959">
    <property type="entry name" value="ATPase_AAA_core"/>
</dbReference>
<comment type="similarity">
    <text evidence="3">Belongs to the AAA ATPase family. Highly divergent.</text>
</comment>
<dbReference type="Gene3D" id="1.10.8.60">
    <property type="match status" value="1"/>
</dbReference>
<keyword evidence="2" id="KW-0067">ATP-binding</keyword>
<organism evidence="7 8">
    <name type="scientific">Pseudanabaena yagii GIHE-NHR1</name>
    <dbReference type="NCBI Taxonomy" id="2722753"/>
    <lineage>
        <taxon>Bacteria</taxon>
        <taxon>Bacillati</taxon>
        <taxon>Cyanobacteriota</taxon>
        <taxon>Cyanophyceae</taxon>
        <taxon>Pseudanabaenales</taxon>
        <taxon>Pseudanabaenaceae</taxon>
        <taxon>Pseudanabaena</taxon>
        <taxon>Pseudanabaena yagii</taxon>
    </lineage>
</organism>
<evidence type="ECO:0000313" key="7">
    <source>
        <dbReference type="EMBL" id="NMF60913.1"/>
    </source>
</evidence>
<proteinExistence type="inferred from homology"/>
<dbReference type="InterPro" id="IPR052381">
    <property type="entry name" value="AAA_domain_protein"/>
</dbReference>
<dbReference type="CDD" id="cd19507">
    <property type="entry name" value="RecA-like_Ycf46-like"/>
    <property type="match status" value="1"/>
</dbReference>
<dbReference type="InterPro" id="IPR003593">
    <property type="entry name" value="AAA+_ATPase"/>
</dbReference>